<reference evidence="1 2" key="1">
    <citation type="submission" date="2014-08" db="EMBL/GenBank/DDBJ databases">
        <title>Genome sequence of Tetragenococcus muriaticus.</title>
        <authorList>
            <person name="Chuea-nongthon C."/>
            <person name="Rodtong S."/>
            <person name="Yongsawatdigul J."/>
            <person name="Steele J.L."/>
            <person name="Liu X.-y."/>
            <person name="Speers J."/>
            <person name="Glasner J.D."/>
            <person name="Neeno-Eckwall E.C."/>
        </authorList>
    </citation>
    <scope>NUCLEOTIDE SEQUENCE [LARGE SCALE GENOMIC DNA]</scope>
    <source>
        <strain evidence="1 2">PMC-11-5</strain>
    </source>
</reference>
<evidence type="ECO:0000313" key="1">
    <source>
        <dbReference type="EMBL" id="KFN91314.1"/>
    </source>
</evidence>
<comment type="caution">
    <text evidence="1">The sequence shown here is derived from an EMBL/GenBank/DDBJ whole genome shotgun (WGS) entry which is preliminary data.</text>
</comment>
<dbReference type="AlphaFoldDB" id="A0A091C300"/>
<proteinExistence type="predicted"/>
<name>A0A091C300_9ENTE</name>
<organism evidence="1 2">
    <name type="scientific">Tetragenococcus muriaticus PMC-11-5</name>
    <dbReference type="NCBI Taxonomy" id="1302649"/>
    <lineage>
        <taxon>Bacteria</taxon>
        <taxon>Bacillati</taxon>
        <taxon>Bacillota</taxon>
        <taxon>Bacilli</taxon>
        <taxon>Lactobacillales</taxon>
        <taxon>Enterococcaceae</taxon>
        <taxon>Tetragenococcus</taxon>
    </lineage>
</organism>
<protein>
    <recommendedName>
        <fullName evidence="3">HEAT repeat domain-containing protein</fullName>
    </recommendedName>
</protein>
<dbReference type="Proteomes" id="UP000029380">
    <property type="component" value="Unassembled WGS sequence"/>
</dbReference>
<evidence type="ECO:0000313" key="2">
    <source>
        <dbReference type="Proteomes" id="UP000029380"/>
    </source>
</evidence>
<dbReference type="PATRIC" id="fig|1302649.3.peg.1463"/>
<dbReference type="SUPFAM" id="SSF48371">
    <property type="entry name" value="ARM repeat"/>
    <property type="match status" value="1"/>
</dbReference>
<sequence>MVKIFQCLEDPRPVIRGTAVWSIGELTKKQPDQAIDLLYELQEKETDTDVLQELKETIMMLETRKKDM</sequence>
<evidence type="ECO:0008006" key="3">
    <source>
        <dbReference type="Google" id="ProtNLM"/>
    </source>
</evidence>
<dbReference type="InterPro" id="IPR016024">
    <property type="entry name" value="ARM-type_fold"/>
</dbReference>
<gene>
    <name evidence="1" type="ORF">TMUPMC115_1459</name>
</gene>
<accession>A0A091C300</accession>
<dbReference type="EMBL" id="JPVU01000157">
    <property type="protein sequence ID" value="KFN91314.1"/>
    <property type="molecule type" value="Genomic_DNA"/>
</dbReference>